<sequence>MRFSTVCISGALLGLTCTVAAMPLIVGREVVSDSTRHPSSSDSPVRAHPNPSSPSADVAAPSQEASSDNMHAESADTRPIPSHPSTNNVHGSQSLSENTIPLSPGPVNAHESLSPSENGPRQHFSPLSVIADSVSLGWYQTETSITFIKSLIEDYPRGRMVIEFHSNNKDRHPQNFQKRLAAKGLVKNWLTQSFGGEDVKIFQFSRGKYYPYGALIDPIQYSLRIDGDIKFVGAVSTEKEKNGRNLGLMAFSESEFEAAKFTHLDMVELREYYARRRRVARSLVE</sequence>
<feature type="compositionally biased region" description="Polar residues" evidence="1">
    <location>
        <begin position="83"/>
        <end position="101"/>
    </location>
</feature>
<evidence type="ECO:0000256" key="2">
    <source>
        <dbReference type="SAM" id="SignalP"/>
    </source>
</evidence>
<feature type="signal peptide" evidence="2">
    <location>
        <begin position="1"/>
        <end position="21"/>
    </location>
</feature>
<feature type="region of interest" description="Disordered" evidence="1">
    <location>
        <begin position="33"/>
        <end position="124"/>
    </location>
</feature>
<feature type="chain" id="PRO_5041375034" evidence="2">
    <location>
        <begin position="22"/>
        <end position="285"/>
    </location>
</feature>
<keyword evidence="2" id="KW-0732">Signal</keyword>
<reference evidence="3" key="1">
    <citation type="submission" date="2022-08" db="EMBL/GenBank/DDBJ databases">
        <authorList>
            <consortium name="DOE Joint Genome Institute"/>
            <person name="Min B."/>
            <person name="Riley R."/>
            <person name="Sierra-Patev S."/>
            <person name="Naranjo-Ortiz M."/>
            <person name="Looney B."/>
            <person name="Konkel Z."/>
            <person name="Slot J.C."/>
            <person name="Sakamoto Y."/>
            <person name="Steenwyk J.L."/>
            <person name="Rokas A."/>
            <person name="Carro J."/>
            <person name="Camarero S."/>
            <person name="Ferreira P."/>
            <person name="Molpeceres G."/>
            <person name="Ruiz-Duenas F.J."/>
            <person name="Serrano A."/>
            <person name="Henrissat B."/>
            <person name="Drula E."/>
            <person name="Hughes K.W."/>
            <person name="Mata J.L."/>
            <person name="Ishikawa N.K."/>
            <person name="Vargas-Isla R."/>
            <person name="Ushijima S."/>
            <person name="Smith C.A."/>
            <person name="Ahrendt S."/>
            <person name="Andreopoulos W."/>
            <person name="He G."/>
            <person name="Labutti K."/>
            <person name="Lipzen A."/>
            <person name="Ng V."/>
            <person name="Sandor L."/>
            <person name="Barry K."/>
            <person name="Martinez A.T."/>
            <person name="Xiao Y."/>
            <person name="Gibbons J.G."/>
            <person name="Terashima K."/>
            <person name="Hibbett D.S."/>
            <person name="Grigoriev I.V."/>
        </authorList>
    </citation>
    <scope>NUCLEOTIDE SEQUENCE</scope>
    <source>
        <strain evidence="3">TFB9207</strain>
    </source>
</reference>
<organism evidence="3 4">
    <name type="scientific">Lentinula raphanica</name>
    <dbReference type="NCBI Taxonomy" id="153919"/>
    <lineage>
        <taxon>Eukaryota</taxon>
        <taxon>Fungi</taxon>
        <taxon>Dikarya</taxon>
        <taxon>Basidiomycota</taxon>
        <taxon>Agaricomycotina</taxon>
        <taxon>Agaricomycetes</taxon>
        <taxon>Agaricomycetidae</taxon>
        <taxon>Agaricales</taxon>
        <taxon>Marasmiineae</taxon>
        <taxon>Omphalotaceae</taxon>
        <taxon>Lentinula</taxon>
    </lineage>
</organism>
<name>A0AA38UHA7_9AGAR</name>
<evidence type="ECO:0000256" key="1">
    <source>
        <dbReference type="SAM" id="MobiDB-lite"/>
    </source>
</evidence>
<comment type="caution">
    <text evidence="3">The sequence shown here is derived from an EMBL/GenBank/DDBJ whole genome shotgun (WGS) entry which is preliminary data.</text>
</comment>
<gene>
    <name evidence="3" type="ORF">F5878DRAFT_29770</name>
</gene>
<protein>
    <submittedName>
        <fullName evidence="3">Uncharacterized protein</fullName>
    </submittedName>
</protein>
<keyword evidence="4" id="KW-1185">Reference proteome</keyword>
<accession>A0AA38UHA7</accession>
<dbReference type="EMBL" id="MU806049">
    <property type="protein sequence ID" value="KAJ3841185.1"/>
    <property type="molecule type" value="Genomic_DNA"/>
</dbReference>
<feature type="compositionally biased region" description="Low complexity" evidence="1">
    <location>
        <begin position="37"/>
        <end position="62"/>
    </location>
</feature>
<dbReference type="Proteomes" id="UP001163846">
    <property type="component" value="Unassembled WGS sequence"/>
</dbReference>
<dbReference type="AlphaFoldDB" id="A0AA38UHA7"/>
<evidence type="ECO:0000313" key="3">
    <source>
        <dbReference type="EMBL" id="KAJ3841185.1"/>
    </source>
</evidence>
<evidence type="ECO:0000313" key="4">
    <source>
        <dbReference type="Proteomes" id="UP001163846"/>
    </source>
</evidence>
<proteinExistence type="predicted"/>